<name>A0ABY9X801_9BACT</name>
<evidence type="ECO:0000313" key="2">
    <source>
        <dbReference type="Proteomes" id="UP001611383"/>
    </source>
</evidence>
<protein>
    <recommendedName>
        <fullName evidence="3">Protein kinase domain-containing protein</fullName>
    </recommendedName>
</protein>
<proteinExistence type="predicted"/>
<dbReference type="EMBL" id="CP043494">
    <property type="protein sequence ID" value="WNG51464.1"/>
    <property type="molecule type" value="Genomic_DNA"/>
</dbReference>
<sequence>MTPPSSSCAAGRGGPDTMDVYLEGKKLRLDPTKALGKGGEADVFDLGDGRVLKLFKPPEHPDYGNLPDEQAAARARIAEHQHKLPAFPKPLPPRVISPQTLATDKKGRTVLGYAMRKLEGVEPLRRFGDPSFRRAGVPSSRVAELFRGLHRSLSALHGCGVVVGDFNDLNILVTGNDAWLIDADSFQFGPYLATVFTEKFLDPLRLGGSTQGLMPSRPASTDSDWYAFAVALMQSLLCVGPHGGIHRPKPPTPKATPTARVLQRITVFHPDVQYPKPATPFGVLPDDLLHCLHRVFVEDARGPFPLPLLDSLRFTVCASCGVEHARASCPTCRPSATAATTPVTTVRGQVVATRLFTTEGVILHACVEDGTLRWLFHADGAYRREDGSSVLQGGMDPSLHWALQGAVTLVGKGGEFAVLAAGQRPERLGVDAPDQRPAFAANARHRYWAHAGALWRDGTFGPERMGEVLAGQTRLFVGPRFGLGFHRAGSLRGAFVFDAERPGLKDGLVLPWPSGRLVDAEAVFDGSLCWLFLAEETGGRTVHHCVVVGADGAVKASARGEAGDGSWLGSLRGRCAAGEALFAPTDAGLVRVELRQGRLEVVREFPDTEPFVDADSRLFLSKHGLTVVRRQDVTALRMS</sequence>
<organism evidence="1 2">
    <name type="scientific">Archangium minus</name>
    <dbReference type="NCBI Taxonomy" id="83450"/>
    <lineage>
        <taxon>Bacteria</taxon>
        <taxon>Pseudomonadati</taxon>
        <taxon>Myxococcota</taxon>
        <taxon>Myxococcia</taxon>
        <taxon>Myxococcales</taxon>
        <taxon>Cystobacterineae</taxon>
        <taxon>Archangiaceae</taxon>
        <taxon>Archangium</taxon>
    </lineage>
</organism>
<evidence type="ECO:0000313" key="1">
    <source>
        <dbReference type="EMBL" id="WNG51464.1"/>
    </source>
</evidence>
<dbReference type="Gene3D" id="1.10.510.10">
    <property type="entry name" value="Transferase(Phosphotransferase) domain 1"/>
    <property type="match status" value="1"/>
</dbReference>
<dbReference type="SUPFAM" id="SSF56112">
    <property type="entry name" value="Protein kinase-like (PK-like)"/>
    <property type="match status" value="1"/>
</dbReference>
<reference evidence="1 2" key="1">
    <citation type="submission" date="2019-08" db="EMBL/GenBank/DDBJ databases">
        <title>Archangium and Cystobacter genomes.</title>
        <authorList>
            <person name="Chen I.-C.K."/>
            <person name="Wielgoss S."/>
        </authorList>
    </citation>
    <scope>NUCLEOTIDE SEQUENCE [LARGE SCALE GENOMIC DNA]</scope>
    <source>
        <strain evidence="1 2">Cbm 6</strain>
    </source>
</reference>
<dbReference type="Proteomes" id="UP001611383">
    <property type="component" value="Chromosome"/>
</dbReference>
<gene>
    <name evidence="1" type="ORF">F0U60_50560</name>
</gene>
<accession>A0ABY9X801</accession>
<evidence type="ECO:0008006" key="3">
    <source>
        <dbReference type="Google" id="ProtNLM"/>
    </source>
</evidence>
<keyword evidence="2" id="KW-1185">Reference proteome</keyword>
<dbReference type="InterPro" id="IPR011009">
    <property type="entry name" value="Kinase-like_dom_sf"/>
</dbReference>